<dbReference type="PIRSF" id="PIRSF500176">
    <property type="entry name" value="L_ASNase"/>
    <property type="match status" value="1"/>
</dbReference>
<dbReference type="PROSITE" id="PS51257">
    <property type="entry name" value="PROKAR_LIPOPROTEIN"/>
    <property type="match status" value="1"/>
</dbReference>
<dbReference type="GO" id="GO:0006520">
    <property type="term" value="P:amino acid metabolic process"/>
    <property type="evidence" value="ECO:0007669"/>
    <property type="project" value="InterPro"/>
</dbReference>
<sequence>MKKILMLGTGGTIACKRSDKGLKPLLTTDEILSYVPEASEFCQADSLQILNIDSTNMQPSHWLTMAKAIETHYEDYDGFVICHGTDTMAYTASALSYLVQDSEKPIVITGAQRPIDMENTDARTNLSDSLRFASENKAHGVTIAFDGKVIAGTRGKKERTKSYNAFSSINFPYIAAIQDGHVLFYVDDKASAPRQVQFFQKLNPHVALMKLIPSMGSDVLDFMAEHYDAVIIESFGVGGLPSYDTGDFYKAVKKWITLGKTVVMATQVTNEGSDMSVYEVGHSIKKELGLLEAYDMTLEATVTKLMWILGQTNDEKEIRELFYRTINRDILWQA</sequence>
<dbReference type="Gene3D" id="3.40.50.40">
    <property type="match status" value="1"/>
</dbReference>
<feature type="binding site" evidence="6">
    <location>
        <position position="54"/>
    </location>
    <ligand>
        <name>substrate</name>
    </ligand>
</feature>
<dbReference type="SFLD" id="SFLDS00057">
    <property type="entry name" value="Glutaminase/Asparaginase"/>
    <property type="match status" value="1"/>
</dbReference>
<name>A0A084JQM0_9FIRM</name>
<comment type="catalytic activity">
    <reaction evidence="4">
        <text>L-asparagine + H2O = L-aspartate + NH4(+)</text>
        <dbReference type="Rhea" id="RHEA:21016"/>
        <dbReference type="ChEBI" id="CHEBI:15377"/>
        <dbReference type="ChEBI" id="CHEBI:28938"/>
        <dbReference type="ChEBI" id="CHEBI:29991"/>
        <dbReference type="ChEBI" id="CHEBI:58048"/>
        <dbReference type="EC" id="3.5.1.1"/>
    </reaction>
</comment>
<dbReference type="PRINTS" id="PR00139">
    <property type="entry name" value="ASNGLNASE"/>
</dbReference>
<accession>A0A084JQM0</accession>
<dbReference type="InterPro" id="IPR020827">
    <property type="entry name" value="Asparaginase/glutaminase_AS1"/>
</dbReference>
<dbReference type="PANTHER" id="PTHR11707:SF28">
    <property type="entry name" value="60 KDA LYSOPHOSPHOLIPASE"/>
    <property type="match status" value="1"/>
</dbReference>
<dbReference type="RefSeq" id="WP_038278184.1">
    <property type="nucleotide sequence ID" value="NZ_JPME01000006.1"/>
</dbReference>
<evidence type="ECO:0000256" key="6">
    <source>
        <dbReference type="PIRSR" id="PIRSR001220-2"/>
    </source>
</evidence>
<reference evidence="11 12" key="1">
    <citation type="submission" date="2014-07" db="EMBL/GenBank/DDBJ databases">
        <title>Draft genome of Clostridium celerecrescens 152B isolated from sediments associated with methane hydrate from Krishna Godavari basin.</title>
        <authorList>
            <person name="Honkalas V.S."/>
            <person name="Dabir A.P."/>
            <person name="Arora P."/>
            <person name="Dhakephalkar P.K."/>
        </authorList>
    </citation>
    <scope>NUCLEOTIDE SEQUENCE [LARGE SCALE GENOMIC DNA]</scope>
    <source>
        <strain evidence="11 12">152B</strain>
    </source>
</reference>
<evidence type="ECO:0000259" key="9">
    <source>
        <dbReference type="Pfam" id="PF00710"/>
    </source>
</evidence>
<feature type="binding site" evidence="6">
    <location>
        <begin position="85"/>
        <end position="86"/>
    </location>
    <ligand>
        <name>substrate</name>
    </ligand>
</feature>
<dbReference type="PROSITE" id="PS00144">
    <property type="entry name" value="ASN_GLN_ASE_1"/>
    <property type="match status" value="1"/>
</dbReference>
<proteinExistence type="inferred from homology"/>
<protein>
    <recommendedName>
        <fullName evidence="2">asparaginase</fullName>
        <ecNumber evidence="2">3.5.1.1</ecNumber>
    </recommendedName>
</protein>
<dbReference type="Gene3D" id="3.40.50.1170">
    <property type="entry name" value="L-asparaginase, N-terminal domain"/>
    <property type="match status" value="1"/>
</dbReference>
<organism evidence="11 12">
    <name type="scientific">Lacrimispora celerecrescens</name>
    <dbReference type="NCBI Taxonomy" id="29354"/>
    <lineage>
        <taxon>Bacteria</taxon>
        <taxon>Bacillati</taxon>
        <taxon>Bacillota</taxon>
        <taxon>Clostridia</taxon>
        <taxon>Lachnospirales</taxon>
        <taxon>Lachnospiraceae</taxon>
        <taxon>Lacrimispora</taxon>
    </lineage>
</organism>
<feature type="active site" description="O-isoaspartyl threonine intermediate" evidence="5">
    <location>
        <position position="12"/>
    </location>
</feature>
<dbReference type="InterPro" id="IPR037152">
    <property type="entry name" value="L-asparaginase_N_sf"/>
</dbReference>
<dbReference type="Proteomes" id="UP000028525">
    <property type="component" value="Unassembled WGS sequence"/>
</dbReference>
<dbReference type="InterPro" id="IPR036152">
    <property type="entry name" value="Asp/glu_Ase-like_sf"/>
</dbReference>
<evidence type="ECO:0000256" key="7">
    <source>
        <dbReference type="PROSITE-ProRule" id="PRU10099"/>
    </source>
</evidence>
<dbReference type="CDD" id="cd08963">
    <property type="entry name" value="L-asparaginase_I"/>
    <property type="match status" value="1"/>
</dbReference>
<feature type="active site" evidence="7">
    <location>
        <position position="12"/>
    </location>
</feature>
<dbReference type="InterPro" id="IPR027474">
    <property type="entry name" value="L-asparaginase_N"/>
</dbReference>
<dbReference type="FunFam" id="3.40.50.1170:FF:000001">
    <property type="entry name" value="L-asparaginase 2"/>
    <property type="match status" value="1"/>
</dbReference>
<dbReference type="SMART" id="SM00870">
    <property type="entry name" value="Asparaginase"/>
    <property type="match status" value="1"/>
</dbReference>
<feature type="domain" description="Asparaginase/glutaminase C-terminal" evidence="10">
    <location>
        <begin position="205"/>
        <end position="322"/>
    </location>
</feature>
<keyword evidence="3" id="KW-0378">Hydrolase</keyword>
<dbReference type="PIRSF" id="PIRSF001220">
    <property type="entry name" value="L-ASNase_gatD"/>
    <property type="match status" value="1"/>
</dbReference>
<dbReference type="Pfam" id="PF17763">
    <property type="entry name" value="Asparaginase_C"/>
    <property type="match status" value="1"/>
</dbReference>
<dbReference type="PANTHER" id="PTHR11707">
    <property type="entry name" value="L-ASPARAGINASE"/>
    <property type="match status" value="1"/>
</dbReference>
<keyword evidence="12" id="KW-1185">Reference proteome</keyword>
<evidence type="ECO:0000259" key="10">
    <source>
        <dbReference type="Pfam" id="PF17763"/>
    </source>
</evidence>
<dbReference type="InterPro" id="IPR006034">
    <property type="entry name" value="Asparaginase/glutaminase-like"/>
</dbReference>
<dbReference type="OrthoDB" id="9788068at2"/>
<dbReference type="SUPFAM" id="SSF53774">
    <property type="entry name" value="Glutaminase/Asparaginase"/>
    <property type="match status" value="1"/>
</dbReference>
<evidence type="ECO:0000256" key="8">
    <source>
        <dbReference type="PROSITE-ProRule" id="PRU10100"/>
    </source>
</evidence>
<dbReference type="InterPro" id="IPR040919">
    <property type="entry name" value="Asparaginase_C"/>
</dbReference>
<evidence type="ECO:0000256" key="5">
    <source>
        <dbReference type="PIRSR" id="PIRSR001220-1"/>
    </source>
</evidence>
<dbReference type="PROSITE" id="PS00917">
    <property type="entry name" value="ASN_GLN_ASE_2"/>
    <property type="match status" value="1"/>
</dbReference>
<evidence type="ECO:0000256" key="1">
    <source>
        <dbReference type="ARBA" id="ARBA00010518"/>
    </source>
</evidence>
<evidence type="ECO:0000313" key="12">
    <source>
        <dbReference type="Proteomes" id="UP000028525"/>
    </source>
</evidence>
<dbReference type="InterPro" id="IPR006033">
    <property type="entry name" value="AsnA_fam"/>
</dbReference>
<feature type="domain" description="L-asparaginase N-terminal" evidence="9">
    <location>
        <begin position="3"/>
        <end position="185"/>
    </location>
</feature>
<dbReference type="STRING" id="29354.IO98_04190"/>
<dbReference type="PROSITE" id="PS51732">
    <property type="entry name" value="ASN_GLN_ASE_3"/>
    <property type="match status" value="1"/>
</dbReference>
<feature type="active site" evidence="8">
    <location>
        <position position="85"/>
    </location>
</feature>
<comment type="caution">
    <text evidence="11">The sequence shown here is derived from an EMBL/GenBank/DDBJ whole genome shotgun (WGS) entry which is preliminary data.</text>
</comment>
<dbReference type="AlphaFoldDB" id="A0A084JQM0"/>
<dbReference type="Pfam" id="PF00710">
    <property type="entry name" value="Asparaginase"/>
    <property type="match status" value="1"/>
</dbReference>
<gene>
    <name evidence="11" type="ORF">IO98_04190</name>
</gene>
<evidence type="ECO:0000313" key="11">
    <source>
        <dbReference type="EMBL" id="KEZ91254.1"/>
    </source>
</evidence>
<dbReference type="InterPro" id="IPR027473">
    <property type="entry name" value="L-asparaginase_C"/>
</dbReference>
<evidence type="ECO:0000256" key="2">
    <source>
        <dbReference type="ARBA" id="ARBA00012920"/>
    </source>
</evidence>
<evidence type="ECO:0000256" key="3">
    <source>
        <dbReference type="ARBA" id="ARBA00022801"/>
    </source>
</evidence>
<comment type="similarity">
    <text evidence="1">Belongs to the asparaginase 1 family.</text>
</comment>
<dbReference type="EC" id="3.5.1.1" evidence="2"/>
<evidence type="ECO:0000256" key="4">
    <source>
        <dbReference type="ARBA" id="ARBA00049366"/>
    </source>
</evidence>
<dbReference type="GO" id="GO:0004067">
    <property type="term" value="F:asparaginase activity"/>
    <property type="evidence" value="ECO:0007669"/>
    <property type="project" value="UniProtKB-UniRule"/>
</dbReference>
<dbReference type="InterPro" id="IPR041725">
    <property type="entry name" value="L-asparaginase_I"/>
</dbReference>
<dbReference type="NCBIfam" id="TIGR00519">
    <property type="entry name" value="asnASE_I"/>
    <property type="match status" value="1"/>
</dbReference>
<dbReference type="EMBL" id="JPME01000006">
    <property type="protein sequence ID" value="KEZ91254.1"/>
    <property type="molecule type" value="Genomic_DNA"/>
</dbReference>
<dbReference type="InterPro" id="IPR027475">
    <property type="entry name" value="Asparaginase/glutaminase_AS2"/>
</dbReference>